<dbReference type="OrthoDB" id="9768004at2"/>
<dbReference type="KEGG" id="pami:JCM7686_0820"/>
<proteinExistence type="predicted"/>
<dbReference type="AlphaFoldDB" id="S5XL40"/>
<dbReference type="InterPro" id="IPR016187">
    <property type="entry name" value="CTDL_fold"/>
</dbReference>
<reference evidence="4 5" key="1">
    <citation type="journal article" date="2014" name="BMC Genomics">
        <title>Architecture and functions of a multipartite genome of the methylotrophic bacterium Paracoccus aminophilus JCM 7686, containing primary and secondary chromids.</title>
        <authorList>
            <person name="Dziewit L."/>
            <person name="Czarnecki J."/>
            <person name="Wibberg D."/>
            <person name="Radlinska M."/>
            <person name="Mrozek P."/>
            <person name="Szymczak M."/>
            <person name="Schluter A."/>
            <person name="Puhler A."/>
            <person name="Bartosik D."/>
        </authorList>
    </citation>
    <scope>NUCLEOTIDE SEQUENCE [LARGE SCALE GENOMIC DNA]</scope>
    <source>
        <strain evidence="4">JCM 7686</strain>
    </source>
</reference>
<dbReference type="EMBL" id="CP006650">
    <property type="protein sequence ID" value="AGT07929.1"/>
    <property type="molecule type" value="Genomic_DNA"/>
</dbReference>
<accession>S5XL40</accession>
<dbReference type="InterPro" id="IPR005532">
    <property type="entry name" value="SUMF_dom"/>
</dbReference>
<evidence type="ECO:0000256" key="1">
    <source>
        <dbReference type="SAM" id="Coils"/>
    </source>
</evidence>
<dbReference type="Gene3D" id="3.90.1580.10">
    <property type="entry name" value="paralog of FGE (formylglycine-generating enzyme)"/>
    <property type="match status" value="1"/>
</dbReference>
<protein>
    <recommendedName>
        <fullName evidence="3">Sulfatase-modifying factor enzyme-like domain-containing protein</fullName>
    </recommendedName>
</protein>
<feature type="domain" description="Sulfatase-modifying factor enzyme-like" evidence="3">
    <location>
        <begin position="142"/>
        <end position="390"/>
    </location>
</feature>
<evidence type="ECO:0000313" key="4">
    <source>
        <dbReference type="EMBL" id="AGT07929.1"/>
    </source>
</evidence>
<feature type="coiled-coil region" evidence="1">
    <location>
        <begin position="445"/>
        <end position="486"/>
    </location>
</feature>
<name>S5XL40_PARAH</name>
<dbReference type="STRING" id="1367847.JCM7686_0820"/>
<sequence length="640" mass="69226">MIKAAFALTALLLAVPITALAAEKPLWCQIDDPAGWAEARKKLIASGEKDLTKLACPALAAPGGTPVELALPLPCGRHMLFRRIDVPARGGLDQVNASFGRVIDIGAETPQSVLSNSPWNAPVAGTFALDEAGEPLGSDGLERTAMLSFYLAKYELTQPQWLAYEMGLFTRPPAETLAEDAPACADFNTAIAASNLRQIEAKGGLSWFDAVDFSRAYSAWMIALDKDRIAAKEPSYLPWNQGATGYLRLPTEAEWEYGARGGAAYVTAQNRGRQLYQVMGDGGQPRDASLDEICAPPPRSDVPRPGAVGTRLPNMLGLYDMLCNAEEIVLDFFRPTRPDGLAGQVGGVISKGGSSLVLREGNAIGRRSEVAALFTQGGEGRTPALGMRLAISAPVFAGRRDEAAPPVEGLANPELEKDMLASRQTLLQGGANLASADPQAMGAELAGLREQIAARELSREELERKTDELQVQMDRMNVALAEKEKEAVRFSIRSGLLTGNLIDRIGRNIGLALFELARLEDVAAGTKLTNAERRSQRARILSRIAENEARIQDAYDLYLQVQVELAARPAPLVDTAIRDTRASFADEGGASLAPNLDLLIRHLETLREGRGQISDQMRADWISDLDATRAERRNDYPDFQ</sequence>
<evidence type="ECO:0000259" key="3">
    <source>
        <dbReference type="Pfam" id="PF03781"/>
    </source>
</evidence>
<dbReference type="Pfam" id="PF03781">
    <property type="entry name" value="FGE-sulfatase"/>
    <property type="match status" value="1"/>
</dbReference>
<gene>
    <name evidence="4" type="ORF">JCM7686_0820</name>
</gene>
<dbReference type="eggNOG" id="COG1262">
    <property type="taxonomic scope" value="Bacteria"/>
</dbReference>
<dbReference type="RefSeq" id="WP_020949568.1">
    <property type="nucleotide sequence ID" value="NC_022041.1"/>
</dbReference>
<dbReference type="Proteomes" id="UP000015480">
    <property type="component" value="Chromosome"/>
</dbReference>
<evidence type="ECO:0000256" key="2">
    <source>
        <dbReference type="SAM" id="SignalP"/>
    </source>
</evidence>
<dbReference type="PATRIC" id="fig|1367847.3.peg.778"/>
<organism evidence="4 5">
    <name type="scientific">Paracoccus aminophilus JCM 7686</name>
    <dbReference type="NCBI Taxonomy" id="1367847"/>
    <lineage>
        <taxon>Bacteria</taxon>
        <taxon>Pseudomonadati</taxon>
        <taxon>Pseudomonadota</taxon>
        <taxon>Alphaproteobacteria</taxon>
        <taxon>Rhodobacterales</taxon>
        <taxon>Paracoccaceae</taxon>
        <taxon>Paracoccus</taxon>
    </lineage>
</organism>
<keyword evidence="5" id="KW-1185">Reference proteome</keyword>
<feature type="chain" id="PRO_5004544436" description="Sulfatase-modifying factor enzyme-like domain-containing protein" evidence="2">
    <location>
        <begin position="22"/>
        <end position="640"/>
    </location>
</feature>
<dbReference type="SUPFAM" id="SSF56436">
    <property type="entry name" value="C-type lectin-like"/>
    <property type="match status" value="1"/>
</dbReference>
<dbReference type="HOGENOM" id="CLU_023180_0_0_5"/>
<dbReference type="InterPro" id="IPR042095">
    <property type="entry name" value="SUMF_sf"/>
</dbReference>
<feature type="signal peptide" evidence="2">
    <location>
        <begin position="1"/>
        <end position="21"/>
    </location>
</feature>
<keyword evidence="2" id="KW-0732">Signal</keyword>
<keyword evidence="1" id="KW-0175">Coiled coil</keyword>
<evidence type="ECO:0000313" key="5">
    <source>
        <dbReference type="Proteomes" id="UP000015480"/>
    </source>
</evidence>